<evidence type="ECO:0000313" key="2">
    <source>
        <dbReference type="Proteomes" id="UP001240164"/>
    </source>
</evidence>
<dbReference type="Proteomes" id="UP001240164">
    <property type="component" value="Unassembled WGS sequence"/>
</dbReference>
<dbReference type="EMBL" id="JAUSQP010000008">
    <property type="protein sequence ID" value="MDP9805168.1"/>
    <property type="molecule type" value="Genomic_DNA"/>
</dbReference>
<name>A0ABD5AS83_ACICA</name>
<evidence type="ECO:0000313" key="1">
    <source>
        <dbReference type="EMBL" id="MDP9805168.1"/>
    </source>
</evidence>
<comment type="caution">
    <text evidence="1">The sequence shown here is derived from an EMBL/GenBank/DDBJ whole genome shotgun (WGS) entry which is preliminary data.</text>
</comment>
<proteinExistence type="predicted"/>
<dbReference type="AlphaFoldDB" id="A0ABD5AS83"/>
<accession>A0ABD5AS83</accession>
<organism evidence="1 2">
    <name type="scientific">Acinetobacter calcoaceticus</name>
    <dbReference type="NCBI Taxonomy" id="471"/>
    <lineage>
        <taxon>Bacteria</taxon>
        <taxon>Pseudomonadati</taxon>
        <taxon>Pseudomonadota</taxon>
        <taxon>Gammaproteobacteria</taxon>
        <taxon>Moraxellales</taxon>
        <taxon>Moraxellaceae</taxon>
        <taxon>Acinetobacter</taxon>
        <taxon>Acinetobacter calcoaceticus/baumannii complex</taxon>
    </lineage>
</organism>
<gene>
    <name evidence="1" type="ORF">J2771_003478</name>
</gene>
<sequence>MAYTNHLNVPIQLLLHHVVVLRGTTWRNQ</sequence>
<reference evidence="1 2" key="1">
    <citation type="submission" date="2023-07" db="EMBL/GenBank/DDBJ databases">
        <title>Sorghum-associated microbial communities from plants grown in Nebraska, USA.</title>
        <authorList>
            <person name="Schachtman D."/>
        </authorList>
    </citation>
    <scope>NUCLEOTIDE SEQUENCE [LARGE SCALE GENOMIC DNA]</scope>
    <source>
        <strain evidence="1 2">CC146</strain>
    </source>
</reference>
<protein>
    <submittedName>
        <fullName evidence="1">Uncharacterized protein</fullName>
    </submittedName>
</protein>